<dbReference type="PANTHER" id="PTHR30561">
    <property type="entry name" value="SMR FAMILY PROTON-DEPENDENT DRUG EFFLUX TRANSPORTER SUGE"/>
    <property type="match status" value="1"/>
</dbReference>
<name>A0ABQ3FPP8_9GAMM</name>
<protein>
    <submittedName>
        <fullName evidence="7">4-amino-4-deoxy-L-arabinose-phosphoundecaprenol flippase subunit ArnF</fullName>
    </submittedName>
</protein>
<comment type="caution">
    <text evidence="7">The sequence shown here is derived from an EMBL/GenBank/DDBJ whole genome shotgun (WGS) entry which is preliminary data.</text>
</comment>
<organism evidence="7 8">
    <name type="scientific">Kushneria pakistanensis</name>
    <dbReference type="NCBI Taxonomy" id="1508770"/>
    <lineage>
        <taxon>Bacteria</taxon>
        <taxon>Pseudomonadati</taxon>
        <taxon>Pseudomonadota</taxon>
        <taxon>Gammaproteobacteria</taxon>
        <taxon>Oceanospirillales</taxon>
        <taxon>Halomonadaceae</taxon>
        <taxon>Kushneria</taxon>
    </lineage>
</organism>
<feature type="transmembrane region" description="Helical" evidence="6">
    <location>
        <begin position="75"/>
        <end position="97"/>
    </location>
</feature>
<evidence type="ECO:0000256" key="6">
    <source>
        <dbReference type="SAM" id="Phobius"/>
    </source>
</evidence>
<dbReference type="Gene3D" id="1.10.3730.20">
    <property type="match status" value="1"/>
</dbReference>
<keyword evidence="2" id="KW-1003">Cell membrane</keyword>
<evidence type="ECO:0000256" key="5">
    <source>
        <dbReference type="ARBA" id="ARBA00023136"/>
    </source>
</evidence>
<dbReference type="SUPFAM" id="SSF103481">
    <property type="entry name" value="Multidrug resistance efflux transporter EmrE"/>
    <property type="match status" value="1"/>
</dbReference>
<dbReference type="PANTHER" id="PTHR30561:SF9">
    <property type="entry name" value="4-AMINO-4-DEOXY-L-ARABINOSE-PHOSPHOUNDECAPRENOL FLIPPASE SUBUNIT ARNF-RELATED"/>
    <property type="match status" value="1"/>
</dbReference>
<feature type="transmembrane region" description="Helical" evidence="6">
    <location>
        <begin position="43"/>
        <end position="68"/>
    </location>
</feature>
<dbReference type="InterPro" id="IPR037185">
    <property type="entry name" value="EmrE-like"/>
</dbReference>
<feature type="transmembrane region" description="Helical" evidence="6">
    <location>
        <begin position="103"/>
        <end position="123"/>
    </location>
</feature>
<dbReference type="Proteomes" id="UP000604243">
    <property type="component" value="Unassembled WGS sequence"/>
</dbReference>
<keyword evidence="3 6" id="KW-0812">Transmembrane</keyword>
<dbReference type="EMBL" id="BMZM01000004">
    <property type="protein sequence ID" value="GHC32992.1"/>
    <property type="molecule type" value="Genomic_DNA"/>
</dbReference>
<gene>
    <name evidence="7" type="primary">arnF</name>
    <name evidence="7" type="ORF">GCM10010082_29430</name>
</gene>
<keyword evidence="8" id="KW-1185">Reference proteome</keyword>
<evidence type="ECO:0000256" key="3">
    <source>
        <dbReference type="ARBA" id="ARBA00022692"/>
    </source>
</evidence>
<proteinExistence type="predicted"/>
<dbReference type="InterPro" id="IPR000390">
    <property type="entry name" value="Small_drug/metabolite_transptr"/>
</dbReference>
<evidence type="ECO:0000313" key="8">
    <source>
        <dbReference type="Proteomes" id="UP000604243"/>
    </source>
</evidence>
<evidence type="ECO:0000313" key="7">
    <source>
        <dbReference type="EMBL" id="GHC32992.1"/>
    </source>
</evidence>
<comment type="subcellular location">
    <subcellularLocation>
        <location evidence="1">Cell membrane</location>
        <topology evidence="1">Multi-pass membrane protein</topology>
    </subcellularLocation>
</comment>
<evidence type="ECO:0000256" key="2">
    <source>
        <dbReference type="ARBA" id="ARBA00022475"/>
    </source>
</evidence>
<keyword evidence="5 6" id="KW-0472">Membrane</keyword>
<accession>A0ABQ3FPP8</accession>
<dbReference type="NCBIfam" id="NF002816">
    <property type="entry name" value="PRK02971.1-2"/>
    <property type="match status" value="1"/>
</dbReference>
<reference evidence="8" key="1">
    <citation type="journal article" date="2019" name="Int. J. Syst. Evol. Microbiol.">
        <title>The Global Catalogue of Microorganisms (GCM) 10K type strain sequencing project: providing services to taxonomists for standard genome sequencing and annotation.</title>
        <authorList>
            <consortium name="The Broad Institute Genomics Platform"/>
            <consortium name="The Broad Institute Genome Sequencing Center for Infectious Disease"/>
            <person name="Wu L."/>
            <person name="Ma J."/>
        </authorList>
    </citation>
    <scope>NUCLEOTIDE SEQUENCE [LARGE SCALE GENOMIC DNA]</scope>
    <source>
        <strain evidence="8">KCTC 42082</strain>
    </source>
</reference>
<evidence type="ECO:0000256" key="1">
    <source>
        <dbReference type="ARBA" id="ARBA00004651"/>
    </source>
</evidence>
<evidence type="ECO:0000256" key="4">
    <source>
        <dbReference type="ARBA" id="ARBA00022989"/>
    </source>
</evidence>
<keyword evidence="4 6" id="KW-1133">Transmembrane helix</keyword>
<sequence length="133" mass="13715">MALVALSVVLVSTAQLSMKWGMSLLPVEGLDPDVIGIALSGGAWPPLLAVGAGLGCYALSMLCWVLALRAVPLGVAYPFLSLSYVLVYVGSLCLPGLADTFSWLKLAGIALIMTGVAITFYGGSKTVHRTSGT</sequence>